<reference evidence="3" key="2">
    <citation type="journal article" date="2023" name="IMA Fungus">
        <title>Comparative genomic study of the Penicillium genus elucidates a diverse pangenome and 15 lateral gene transfer events.</title>
        <authorList>
            <person name="Petersen C."/>
            <person name="Sorensen T."/>
            <person name="Nielsen M.R."/>
            <person name="Sondergaard T.E."/>
            <person name="Sorensen J.L."/>
            <person name="Fitzpatrick D.A."/>
            <person name="Frisvad J.C."/>
            <person name="Nielsen K.L."/>
        </authorList>
    </citation>
    <scope>NUCLEOTIDE SEQUENCE</scope>
    <source>
        <strain evidence="3">IBT 35675</strain>
    </source>
</reference>
<dbReference type="GO" id="GO:0016020">
    <property type="term" value="C:membrane"/>
    <property type="evidence" value="ECO:0007669"/>
    <property type="project" value="TreeGrafter"/>
</dbReference>
<dbReference type="SUPFAM" id="SSF110004">
    <property type="entry name" value="Glycolipid transfer protein, GLTP"/>
    <property type="match status" value="1"/>
</dbReference>
<proteinExistence type="predicted"/>
<sequence length="200" mass="22488">MATTTDKPTFPLVSSFADIPIIAEDGVDTTKFLEAVEALLAMFATFKFKAFDKVNDDMKGNVDKIRNRQLAAPSESETLQALVLNELKTKKHVATEGLVWLVRSLDFILNALGHTNKNPDQELADSFRDAYGKTLSKHHNWVVKPVFSAAMTFTPYRKDFYSKLGSDEVEVSAELEKELAALERVVNILKTFQDTKEAKW</sequence>
<gene>
    <name evidence="3" type="ORF">N7541_001739</name>
</gene>
<dbReference type="PANTHER" id="PTHR10219:SF25">
    <property type="entry name" value="PLECKSTRIN HOMOLOGY DOMAIN-CONTAINING FAMILY A MEMBER 8"/>
    <property type="match status" value="1"/>
</dbReference>
<comment type="caution">
    <text evidence="3">The sequence shown here is derived from an EMBL/GenBank/DDBJ whole genome shotgun (WGS) entry which is preliminary data.</text>
</comment>
<evidence type="ECO:0000313" key="4">
    <source>
        <dbReference type="Proteomes" id="UP001148299"/>
    </source>
</evidence>
<dbReference type="Proteomes" id="UP001148299">
    <property type="component" value="Unassembled WGS sequence"/>
</dbReference>
<evidence type="ECO:0000313" key="3">
    <source>
        <dbReference type="EMBL" id="KAJ5367798.1"/>
    </source>
</evidence>
<keyword evidence="1" id="KW-0813">Transport</keyword>
<evidence type="ECO:0000259" key="2">
    <source>
        <dbReference type="Pfam" id="PF08718"/>
    </source>
</evidence>
<dbReference type="GO" id="GO:0005829">
    <property type="term" value="C:cytosol"/>
    <property type="evidence" value="ECO:0007669"/>
    <property type="project" value="TreeGrafter"/>
</dbReference>
<dbReference type="GO" id="GO:1902388">
    <property type="term" value="F:ceramide 1-phosphate transfer activity"/>
    <property type="evidence" value="ECO:0007669"/>
    <property type="project" value="TreeGrafter"/>
</dbReference>
<dbReference type="PANTHER" id="PTHR10219">
    <property type="entry name" value="GLYCOLIPID TRANSFER PROTEIN-RELATED"/>
    <property type="match status" value="1"/>
</dbReference>
<dbReference type="InterPro" id="IPR036497">
    <property type="entry name" value="GLTP_sf"/>
</dbReference>
<dbReference type="GO" id="GO:1902387">
    <property type="term" value="F:ceramide 1-phosphate binding"/>
    <property type="evidence" value="ECO:0007669"/>
    <property type="project" value="TreeGrafter"/>
</dbReference>
<organism evidence="3 4">
    <name type="scientific">Penicillium brevicompactum</name>
    <dbReference type="NCBI Taxonomy" id="5074"/>
    <lineage>
        <taxon>Eukaryota</taxon>
        <taxon>Fungi</taxon>
        <taxon>Dikarya</taxon>
        <taxon>Ascomycota</taxon>
        <taxon>Pezizomycotina</taxon>
        <taxon>Eurotiomycetes</taxon>
        <taxon>Eurotiomycetidae</taxon>
        <taxon>Eurotiales</taxon>
        <taxon>Aspergillaceae</taxon>
        <taxon>Penicillium</taxon>
    </lineage>
</organism>
<accession>A0A9W9S1G4</accession>
<dbReference type="EMBL" id="JAPZBR010000001">
    <property type="protein sequence ID" value="KAJ5367798.1"/>
    <property type="molecule type" value="Genomic_DNA"/>
</dbReference>
<dbReference type="InterPro" id="IPR014830">
    <property type="entry name" value="Glycolipid_transfer_prot_dom"/>
</dbReference>
<feature type="domain" description="Glycolipid transfer protein" evidence="2">
    <location>
        <begin position="27"/>
        <end position="165"/>
    </location>
</feature>
<dbReference type="AlphaFoldDB" id="A0A9W9S1G4"/>
<dbReference type="FunFam" id="1.10.3520.10:FF:000001">
    <property type="entry name" value="Pleckstrin domain-containing family A member 8"/>
    <property type="match status" value="1"/>
</dbReference>
<dbReference type="Pfam" id="PF08718">
    <property type="entry name" value="GLTP"/>
    <property type="match status" value="1"/>
</dbReference>
<keyword evidence="4" id="KW-1185">Reference proteome</keyword>
<dbReference type="Gene3D" id="1.10.3520.10">
    <property type="entry name" value="Glycolipid transfer protein"/>
    <property type="match status" value="1"/>
</dbReference>
<reference evidence="3" key="1">
    <citation type="submission" date="2022-12" db="EMBL/GenBank/DDBJ databases">
        <authorList>
            <person name="Petersen C."/>
        </authorList>
    </citation>
    <scope>NUCLEOTIDE SEQUENCE</scope>
    <source>
        <strain evidence="3">IBT 35675</strain>
    </source>
</reference>
<evidence type="ECO:0000256" key="1">
    <source>
        <dbReference type="ARBA" id="ARBA00022448"/>
    </source>
</evidence>
<protein>
    <recommendedName>
        <fullName evidence="2">Glycolipid transfer protein domain-containing protein</fullName>
    </recommendedName>
</protein>
<name>A0A9W9S1G4_PENBR</name>